<feature type="compositionally biased region" description="Basic residues" evidence="5">
    <location>
        <begin position="23"/>
        <end position="34"/>
    </location>
</feature>
<feature type="region of interest" description="Disordered" evidence="5">
    <location>
        <begin position="9"/>
        <end position="35"/>
    </location>
</feature>
<name>A0AA37BZD0_9ACTN</name>
<feature type="DNA-binding region" description="H-T-H motif" evidence="4">
    <location>
        <begin position="59"/>
        <end position="78"/>
    </location>
</feature>
<dbReference type="Proteomes" id="UP001051844">
    <property type="component" value="Unassembled WGS sequence"/>
</dbReference>
<keyword evidence="2 4" id="KW-0238">DNA-binding</keyword>
<dbReference type="GO" id="GO:0003700">
    <property type="term" value="F:DNA-binding transcription factor activity"/>
    <property type="evidence" value="ECO:0007669"/>
    <property type="project" value="TreeGrafter"/>
</dbReference>
<reference evidence="8" key="2">
    <citation type="submission" date="2019-07" db="EMBL/GenBank/DDBJ databases">
        <authorList>
            <person name="Pylro V."/>
            <person name="Dias A."/>
            <person name="Andreote F."/>
            <person name="Varani A."/>
            <person name="Andreote C."/>
            <person name="Bernardo E."/>
            <person name="Martins T."/>
        </authorList>
    </citation>
    <scope>NUCLEOTIDE SEQUENCE</scope>
    <source>
        <strain evidence="8">77</strain>
    </source>
</reference>
<comment type="caution">
    <text evidence="7">The sequence shown here is derived from an EMBL/GenBank/DDBJ whole genome shotgun (WGS) entry which is preliminary data.</text>
</comment>
<gene>
    <name evidence="8" type="ORF">FRZ02_31775</name>
    <name evidence="7" type="ORF">ScoT_26870</name>
</gene>
<dbReference type="GO" id="GO:0045892">
    <property type="term" value="P:negative regulation of DNA-templated transcription"/>
    <property type="evidence" value="ECO:0007669"/>
    <property type="project" value="InterPro"/>
</dbReference>
<dbReference type="InterPro" id="IPR036271">
    <property type="entry name" value="Tet_transcr_reg_TetR-rel_C_sf"/>
</dbReference>
<reference evidence="9" key="1">
    <citation type="journal article" date="2019" name="Microbiol. Resour. Announc.">
        <title>Draft Genomic Sequences of Streptomyces misionensis and Streptomyces albidoflavus, bacteria applied for phytopathogen biocontrol.</title>
        <authorList>
            <person name="Pylro V."/>
            <person name="Dias A."/>
            <person name="Andreote F."/>
            <person name="Varani A."/>
            <person name="Andreote C."/>
            <person name="Bernardo E."/>
            <person name="Martins T."/>
        </authorList>
    </citation>
    <scope>NUCLEOTIDE SEQUENCE [LARGE SCALE GENOMIC DNA]</scope>
    <source>
        <strain evidence="9">77</strain>
    </source>
</reference>
<evidence type="ECO:0000256" key="4">
    <source>
        <dbReference type="PROSITE-ProRule" id="PRU00335"/>
    </source>
</evidence>
<feature type="domain" description="HTH tetR-type" evidence="6">
    <location>
        <begin position="36"/>
        <end position="96"/>
    </location>
</feature>
<proteinExistence type="predicted"/>
<sequence length="255" mass="28153">MNFKRLARLARMPADDDPEPAPAKRRRPATRKGRPTLTRELIAESALEIAGTEGFPAVTMRRLAEELEVTVRALYRYVDERQEVVDLAAALFLSRWEVPPLDPGRWQEGLRTYLEHQRALYRRHPRALLVSLDEQVSPAGIHPNRLRNPEALLGLLRGAGLGPRDASYVHSDLATRMFAFTLLVDHPADRGATGDPGATGTLPDGWAAAHPGLDLPHLTEAARLPAPAPDELFEELVRSVLADVTARLERGSEPG</sequence>
<evidence type="ECO:0000256" key="2">
    <source>
        <dbReference type="ARBA" id="ARBA00023125"/>
    </source>
</evidence>
<keyword evidence="1" id="KW-0805">Transcription regulation</keyword>
<accession>A0AA37BZD0</accession>
<dbReference type="PROSITE" id="PS50977">
    <property type="entry name" value="HTH_TETR_2"/>
    <property type="match status" value="1"/>
</dbReference>
<evidence type="ECO:0000313" key="7">
    <source>
        <dbReference type="EMBL" id="GHI46513.1"/>
    </source>
</evidence>
<protein>
    <submittedName>
        <fullName evidence="7">TetR family transcriptional regulator</fullName>
    </submittedName>
    <submittedName>
        <fullName evidence="8">TetR/AcrR family transcriptional regulator</fullName>
    </submittedName>
</protein>
<dbReference type="GO" id="GO:0000976">
    <property type="term" value="F:transcription cis-regulatory region binding"/>
    <property type="evidence" value="ECO:0007669"/>
    <property type="project" value="TreeGrafter"/>
</dbReference>
<dbReference type="InterPro" id="IPR050109">
    <property type="entry name" value="HTH-type_TetR-like_transc_reg"/>
</dbReference>
<dbReference type="InterPro" id="IPR004111">
    <property type="entry name" value="Repressor_TetR_C"/>
</dbReference>
<evidence type="ECO:0000313" key="9">
    <source>
        <dbReference type="Proteomes" id="UP000318052"/>
    </source>
</evidence>
<dbReference type="Gene3D" id="1.10.10.60">
    <property type="entry name" value="Homeodomain-like"/>
    <property type="match status" value="1"/>
</dbReference>
<keyword evidence="3" id="KW-0804">Transcription</keyword>
<dbReference type="SUPFAM" id="SSF48498">
    <property type="entry name" value="Tetracyclin repressor-like, C-terminal domain"/>
    <property type="match status" value="1"/>
</dbReference>
<dbReference type="EMBL" id="VOGX01000092">
    <property type="protein sequence ID" value="TWV16364.1"/>
    <property type="molecule type" value="Genomic_DNA"/>
</dbReference>
<dbReference type="PANTHER" id="PTHR30055">
    <property type="entry name" value="HTH-TYPE TRANSCRIPTIONAL REGULATOR RUTR"/>
    <property type="match status" value="1"/>
</dbReference>
<dbReference type="PANTHER" id="PTHR30055:SF151">
    <property type="entry name" value="TRANSCRIPTIONAL REGULATORY PROTEIN"/>
    <property type="match status" value="1"/>
</dbReference>
<dbReference type="InterPro" id="IPR001647">
    <property type="entry name" value="HTH_TetR"/>
</dbReference>
<dbReference type="InterPro" id="IPR009057">
    <property type="entry name" value="Homeodomain-like_sf"/>
</dbReference>
<organism evidence="7 10">
    <name type="scientific">Streptomyces albidoflavus</name>
    <dbReference type="NCBI Taxonomy" id="1886"/>
    <lineage>
        <taxon>Bacteria</taxon>
        <taxon>Bacillati</taxon>
        <taxon>Actinomycetota</taxon>
        <taxon>Actinomycetes</taxon>
        <taxon>Kitasatosporales</taxon>
        <taxon>Streptomycetaceae</taxon>
        <taxon>Streptomyces</taxon>
        <taxon>Streptomyces albidoflavus group</taxon>
    </lineage>
</organism>
<evidence type="ECO:0000256" key="1">
    <source>
        <dbReference type="ARBA" id="ARBA00023015"/>
    </source>
</evidence>
<dbReference type="Pfam" id="PF00440">
    <property type="entry name" value="TetR_N"/>
    <property type="match status" value="1"/>
</dbReference>
<dbReference type="Pfam" id="PF02909">
    <property type="entry name" value="TetR_C_1"/>
    <property type="match status" value="1"/>
</dbReference>
<evidence type="ECO:0000313" key="10">
    <source>
        <dbReference type="Proteomes" id="UP001051844"/>
    </source>
</evidence>
<evidence type="ECO:0000256" key="3">
    <source>
        <dbReference type="ARBA" id="ARBA00023163"/>
    </source>
</evidence>
<dbReference type="SUPFAM" id="SSF46689">
    <property type="entry name" value="Homeodomain-like"/>
    <property type="match status" value="1"/>
</dbReference>
<evidence type="ECO:0000256" key="5">
    <source>
        <dbReference type="SAM" id="MobiDB-lite"/>
    </source>
</evidence>
<dbReference type="Proteomes" id="UP000318052">
    <property type="component" value="Unassembled WGS sequence"/>
</dbReference>
<dbReference type="EMBL" id="BNDZ01000005">
    <property type="protein sequence ID" value="GHI46513.1"/>
    <property type="molecule type" value="Genomic_DNA"/>
</dbReference>
<keyword evidence="9" id="KW-1185">Reference proteome</keyword>
<dbReference type="Gene3D" id="1.10.357.10">
    <property type="entry name" value="Tetracycline Repressor, domain 2"/>
    <property type="match status" value="1"/>
</dbReference>
<dbReference type="AlphaFoldDB" id="A0AA37BZD0"/>
<evidence type="ECO:0000259" key="6">
    <source>
        <dbReference type="PROSITE" id="PS50977"/>
    </source>
</evidence>
<evidence type="ECO:0000313" key="8">
    <source>
        <dbReference type="EMBL" id="TWV16364.1"/>
    </source>
</evidence>
<reference evidence="7" key="3">
    <citation type="submission" date="2022-09" db="EMBL/GenBank/DDBJ databases">
        <title>Whole genome shotgun sequence of Streptomyces albidoflavus NBRC 12854.</title>
        <authorList>
            <person name="Komaki H."/>
            <person name="Tamura T."/>
        </authorList>
    </citation>
    <scope>NUCLEOTIDE SEQUENCE</scope>
    <source>
        <strain evidence="7">NBRC 12854</strain>
    </source>
</reference>